<gene>
    <name evidence="2" type="ORF">STAS_20431</name>
</gene>
<feature type="compositionally biased region" description="Basic and acidic residues" evidence="1">
    <location>
        <begin position="36"/>
        <end position="65"/>
    </location>
</feature>
<organism evidence="2 3">
    <name type="scientific">Striga asiatica</name>
    <name type="common">Asiatic witchweed</name>
    <name type="synonym">Buchnera asiatica</name>
    <dbReference type="NCBI Taxonomy" id="4170"/>
    <lineage>
        <taxon>Eukaryota</taxon>
        <taxon>Viridiplantae</taxon>
        <taxon>Streptophyta</taxon>
        <taxon>Embryophyta</taxon>
        <taxon>Tracheophyta</taxon>
        <taxon>Spermatophyta</taxon>
        <taxon>Magnoliopsida</taxon>
        <taxon>eudicotyledons</taxon>
        <taxon>Gunneridae</taxon>
        <taxon>Pentapetalae</taxon>
        <taxon>asterids</taxon>
        <taxon>lamiids</taxon>
        <taxon>Lamiales</taxon>
        <taxon>Orobanchaceae</taxon>
        <taxon>Buchnereae</taxon>
        <taxon>Striga</taxon>
    </lineage>
</organism>
<sequence length="208" mass="22991">MEVDGAARKDAGGRTLTGLERQTDGKFPLPRYKRRERVERGRKSHEIRTVSEMVKEMTRILEKRFSQPSSSIHHSRATSSSDSCPINHGHSREAASSDRRAARENQGSRTIATPSPSGDSEAKRRAVADEPPLPGFSRKADINRCTHLGNFENPLQNVQESIRHRRDDVVAGGAAVPSGVCDGGGEAEEFETMEEKTGNWRLWVGAMN</sequence>
<feature type="region of interest" description="Disordered" evidence="1">
    <location>
        <begin position="1"/>
        <end position="140"/>
    </location>
</feature>
<feature type="compositionally biased region" description="Low complexity" evidence="1">
    <location>
        <begin position="69"/>
        <end position="83"/>
    </location>
</feature>
<dbReference type="EMBL" id="BKCP01006660">
    <property type="protein sequence ID" value="GER43573.1"/>
    <property type="molecule type" value="Genomic_DNA"/>
</dbReference>
<reference evidence="3" key="1">
    <citation type="journal article" date="2019" name="Curr. Biol.">
        <title>Genome Sequence of Striga asiatica Provides Insight into the Evolution of Plant Parasitism.</title>
        <authorList>
            <person name="Yoshida S."/>
            <person name="Kim S."/>
            <person name="Wafula E.K."/>
            <person name="Tanskanen J."/>
            <person name="Kim Y.M."/>
            <person name="Honaas L."/>
            <person name="Yang Z."/>
            <person name="Spallek T."/>
            <person name="Conn C.E."/>
            <person name="Ichihashi Y."/>
            <person name="Cheong K."/>
            <person name="Cui S."/>
            <person name="Der J.P."/>
            <person name="Gundlach H."/>
            <person name="Jiao Y."/>
            <person name="Hori C."/>
            <person name="Ishida J.K."/>
            <person name="Kasahara H."/>
            <person name="Kiba T."/>
            <person name="Kim M.S."/>
            <person name="Koo N."/>
            <person name="Laohavisit A."/>
            <person name="Lee Y.H."/>
            <person name="Lumba S."/>
            <person name="McCourt P."/>
            <person name="Mortimer J.C."/>
            <person name="Mutuku J.M."/>
            <person name="Nomura T."/>
            <person name="Sasaki-Sekimoto Y."/>
            <person name="Seto Y."/>
            <person name="Wang Y."/>
            <person name="Wakatake T."/>
            <person name="Sakakibara H."/>
            <person name="Demura T."/>
            <person name="Yamaguchi S."/>
            <person name="Yoneyama K."/>
            <person name="Manabe R.I."/>
            <person name="Nelson D.C."/>
            <person name="Schulman A.H."/>
            <person name="Timko M.P."/>
            <person name="dePamphilis C.W."/>
            <person name="Choi D."/>
            <person name="Shirasu K."/>
        </authorList>
    </citation>
    <scope>NUCLEOTIDE SEQUENCE [LARGE SCALE GENOMIC DNA]</scope>
    <source>
        <strain evidence="3">cv. UVA1</strain>
    </source>
</reference>
<keyword evidence="3" id="KW-1185">Reference proteome</keyword>
<evidence type="ECO:0000313" key="3">
    <source>
        <dbReference type="Proteomes" id="UP000325081"/>
    </source>
</evidence>
<feature type="compositionally biased region" description="Basic and acidic residues" evidence="1">
    <location>
        <begin position="90"/>
        <end position="103"/>
    </location>
</feature>
<feature type="compositionally biased region" description="Basic and acidic residues" evidence="1">
    <location>
        <begin position="1"/>
        <end position="12"/>
    </location>
</feature>
<accession>A0A5A7QE41</accession>
<evidence type="ECO:0000256" key="1">
    <source>
        <dbReference type="SAM" id="MobiDB-lite"/>
    </source>
</evidence>
<name>A0A5A7QE41_STRAF</name>
<protein>
    <submittedName>
        <fullName evidence="2">Phospholipase A2 imperatoxin-1</fullName>
    </submittedName>
</protein>
<comment type="caution">
    <text evidence="2">The sequence shown here is derived from an EMBL/GenBank/DDBJ whole genome shotgun (WGS) entry which is preliminary data.</text>
</comment>
<dbReference type="Proteomes" id="UP000325081">
    <property type="component" value="Unassembled WGS sequence"/>
</dbReference>
<proteinExistence type="predicted"/>
<feature type="compositionally biased region" description="Polar residues" evidence="1">
    <location>
        <begin position="105"/>
        <end position="118"/>
    </location>
</feature>
<dbReference type="AlphaFoldDB" id="A0A5A7QE41"/>
<evidence type="ECO:0000313" key="2">
    <source>
        <dbReference type="EMBL" id="GER43573.1"/>
    </source>
</evidence>